<dbReference type="EMBL" id="CM039438">
    <property type="protein sequence ID" value="KAI4301433.1"/>
    <property type="molecule type" value="Genomic_DNA"/>
</dbReference>
<proteinExistence type="predicted"/>
<evidence type="ECO:0000313" key="2">
    <source>
        <dbReference type="Proteomes" id="UP000828941"/>
    </source>
</evidence>
<protein>
    <submittedName>
        <fullName evidence="1">Uncharacterized protein</fullName>
    </submittedName>
</protein>
<evidence type="ECO:0000313" key="1">
    <source>
        <dbReference type="EMBL" id="KAI4301433.1"/>
    </source>
</evidence>
<comment type="caution">
    <text evidence="1">The sequence shown here is derived from an EMBL/GenBank/DDBJ whole genome shotgun (WGS) entry which is preliminary data.</text>
</comment>
<organism evidence="1 2">
    <name type="scientific">Bauhinia variegata</name>
    <name type="common">Purple orchid tree</name>
    <name type="synonym">Phanera variegata</name>
    <dbReference type="NCBI Taxonomy" id="167791"/>
    <lineage>
        <taxon>Eukaryota</taxon>
        <taxon>Viridiplantae</taxon>
        <taxon>Streptophyta</taxon>
        <taxon>Embryophyta</taxon>
        <taxon>Tracheophyta</taxon>
        <taxon>Spermatophyta</taxon>
        <taxon>Magnoliopsida</taxon>
        <taxon>eudicotyledons</taxon>
        <taxon>Gunneridae</taxon>
        <taxon>Pentapetalae</taxon>
        <taxon>rosids</taxon>
        <taxon>fabids</taxon>
        <taxon>Fabales</taxon>
        <taxon>Fabaceae</taxon>
        <taxon>Cercidoideae</taxon>
        <taxon>Cercideae</taxon>
        <taxon>Bauhiniinae</taxon>
        <taxon>Bauhinia</taxon>
    </lineage>
</organism>
<name>A0ACB9KWC8_BAUVA</name>
<dbReference type="Proteomes" id="UP000828941">
    <property type="component" value="Chromosome 13"/>
</dbReference>
<sequence length="186" mass="21396">MDAEPHPNYAHNGDHARLRLHRLLSMVLMVIFFHSYRHFCLRRHHHHLIIPTFTSTTIAADSNEPLGPSFLKLLPTFTYSSTSHHRRLQECAVCLSEFEDGDTGRVLPNCNHAFHCHCIDKWFRSRSNCPLCRTPVRPLKIEPVGSVSSFDVEPTLFFLFVSLVHSQKVTQVARLFHHPLGAQESH</sequence>
<accession>A0ACB9KWC8</accession>
<reference evidence="1 2" key="1">
    <citation type="journal article" date="2022" name="DNA Res.">
        <title>Chromosomal-level genome assembly of the orchid tree Bauhinia variegata (Leguminosae; Cercidoideae) supports the allotetraploid origin hypothesis of Bauhinia.</title>
        <authorList>
            <person name="Zhong Y."/>
            <person name="Chen Y."/>
            <person name="Zheng D."/>
            <person name="Pang J."/>
            <person name="Liu Y."/>
            <person name="Luo S."/>
            <person name="Meng S."/>
            <person name="Qian L."/>
            <person name="Wei D."/>
            <person name="Dai S."/>
            <person name="Zhou R."/>
        </authorList>
    </citation>
    <scope>NUCLEOTIDE SEQUENCE [LARGE SCALE GENOMIC DNA]</scope>
    <source>
        <strain evidence="1">BV-YZ2020</strain>
    </source>
</reference>
<gene>
    <name evidence="1" type="ORF">L6164_034712</name>
</gene>
<keyword evidence="2" id="KW-1185">Reference proteome</keyword>